<dbReference type="RefSeq" id="WP_006372767.1">
    <property type="nucleotide sequence ID" value="NZ_JAAXPC010000006.1"/>
</dbReference>
<dbReference type="AlphaFoldDB" id="A0A846WNW1"/>
<proteinExistence type="predicted"/>
<feature type="domain" description="AtuA-like ferredoxin-fold" evidence="3">
    <location>
        <begin position="483"/>
        <end position="580"/>
    </location>
</feature>
<evidence type="ECO:0000259" key="2">
    <source>
        <dbReference type="Pfam" id="PF07287"/>
    </source>
</evidence>
<dbReference type="Proteomes" id="UP000563898">
    <property type="component" value="Unassembled WGS sequence"/>
</dbReference>
<dbReference type="InterPro" id="IPR010839">
    <property type="entry name" value="AtuA_N"/>
</dbReference>
<dbReference type="EMBL" id="JAAXPC010000006">
    <property type="protein sequence ID" value="NKY02463.1"/>
    <property type="molecule type" value="Genomic_DNA"/>
</dbReference>
<reference evidence="4 5" key="1">
    <citation type="submission" date="2020-04" db="EMBL/GenBank/DDBJ databases">
        <title>MicrobeNet Type strains.</title>
        <authorList>
            <person name="Nicholson A.C."/>
        </authorList>
    </citation>
    <scope>NUCLEOTIDE SEQUENCE [LARGE SCALE GENOMIC DNA]</scope>
    <source>
        <strain evidence="4 5">ATCC BAA-14</strain>
    </source>
</reference>
<dbReference type="PANTHER" id="PTHR47585:SF1">
    <property type="entry name" value="DUF1446 DOMAIN-CONTAINING PROTEIN"/>
    <property type="match status" value="1"/>
</dbReference>
<protein>
    <submittedName>
        <fullName evidence="4">DUF1446 domain-containing protein</fullName>
    </submittedName>
</protein>
<feature type="region of interest" description="Disordered" evidence="1">
    <location>
        <begin position="457"/>
        <end position="477"/>
    </location>
</feature>
<evidence type="ECO:0000256" key="1">
    <source>
        <dbReference type="SAM" id="MobiDB-lite"/>
    </source>
</evidence>
<gene>
    <name evidence="4" type="ORF">HGA05_12820</name>
</gene>
<organism evidence="4 5">
    <name type="scientific">Gordonia polyisoprenivorans</name>
    <dbReference type="NCBI Taxonomy" id="84595"/>
    <lineage>
        <taxon>Bacteria</taxon>
        <taxon>Bacillati</taxon>
        <taxon>Actinomycetota</taxon>
        <taxon>Actinomycetes</taxon>
        <taxon>Mycobacteriales</taxon>
        <taxon>Gordoniaceae</taxon>
        <taxon>Gordonia</taxon>
    </lineage>
</organism>
<name>A0A846WNW1_9ACTN</name>
<dbReference type="InterPro" id="IPR056362">
    <property type="entry name" value="AtuA-like_ferredoxin_dom"/>
</dbReference>
<evidence type="ECO:0000313" key="5">
    <source>
        <dbReference type="Proteomes" id="UP000563898"/>
    </source>
</evidence>
<sequence length="605" mass="64363">MTVRRPIRIANFSGYLGDRRTAIDEAIAGDPVDVLMGDYLAEITLASLSAVHHRDPSRGYVEYFVRQLRPHLATIAERGIKVVTNAGGFAPDRLAEALRNELADAGVTVSVAHLEGDNILADLADLQAAGHRFDNLDSGAPLDSWAARPIAANAYLGGWGIAGALRAGADIVVCGRVTDASLTVGPAAWWHDWSADDWDALAGAVVAGHIIECGAHAVGGNFSGFLEIPNRTTPGFPIGEVAADGTCVITKHARDGGAVTADTVTAQLVYEIQGPIYLNPDVTVHLDHVRVDQAGPDRVTVSGAAGTPPPPTTKVALFGTVGASVVNTVFVTSPHVEEKIALIRDQLNRDLPDGVQIDLTQVGEPADDPESQWAATVALRVMAVADDAETLTRAEMGSRLGSLYLQGVPGYFHDGAAGLHSRPQPRVDYWPGLLPQSALQHRAILDDGTVIDAAVPPATATTPQPVHPEPGEAPLPERVTRAPLGTVVHARSGDKGGNSNVGVWTPDPRVWPWLRRFLSTDEIRRLIPETKDIDVVRHEFPDLRAIHFVFKGLLGTGGSSNLRIDQVGKAIGEYLRSRQVLIPDDLLTADATVPDLTAADHEELV</sequence>
<accession>A0A846WNW1</accession>
<evidence type="ECO:0000259" key="3">
    <source>
        <dbReference type="Pfam" id="PF23544"/>
    </source>
</evidence>
<dbReference type="Pfam" id="PF07287">
    <property type="entry name" value="AtuA"/>
    <property type="match status" value="1"/>
</dbReference>
<dbReference type="PANTHER" id="PTHR47585">
    <property type="match status" value="1"/>
</dbReference>
<feature type="domain" description="Acyclic terpene utilisation N-terminal" evidence="2">
    <location>
        <begin position="7"/>
        <end position="443"/>
    </location>
</feature>
<evidence type="ECO:0000313" key="4">
    <source>
        <dbReference type="EMBL" id="NKY02463.1"/>
    </source>
</evidence>
<comment type="caution">
    <text evidence="4">The sequence shown here is derived from an EMBL/GenBank/DDBJ whole genome shotgun (WGS) entry which is preliminary data.</text>
</comment>
<dbReference type="Pfam" id="PF23544">
    <property type="entry name" value="AtuA_ferredoxin"/>
    <property type="match status" value="1"/>
</dbReference>